<dbReference type="eggNOG" id="ENOG5032CJV">
    <property type="taxonomic scope" value="Bacteria"/>
</dbReference>
<dbReference type="AlphaFoldDB" id="Q47CL5"/>
<organism evidence="3">
    <name type="scientific">Dechloromonas aromatica (strain RCB)</name>
    <dbReference type="NCBI Taxonomy" id="159087"/>
    <lineage>
        <taxon>Bacteria</taxon>
        <taxon>Pseudomonadati</taxon>
        <taxon>Pseudomonadota</taxon>
        <taxon>Betaproteobacteria</taxon>
        <taxon>Rhodocyclales</taxon>
        <taxon>Azonexaceae</taxon>
        <taxon>Dechloromonas</taxon>
    </lineage>
</organism>
<accession>Q47CL5</accession>
<evidence type="ECO:0000256" key="1">
    <source>
        <dbReference type="SAM" id="SignalP"/>
    </source>
</evidence>
<dbReference type="Pfam" id="PF07589">
    <property type="entry name" value="PEP-CTERM"/>
    <property type="match status" value="1"/>
</dbReference>
<dbReference type="KEGG" id="dar:Daro_2686"/>
<protein>
    <recommendedName>
        <fullName evidence="2">Ice-binding protein C-terminal domain-containing protein</fullName>
    </recommendedName>
</protein>
<feature type="signal peptide" evidence="1">
    <location>
        <begin position="1"/>
        <end position="23"/>
    </location>
</feature>
<dbReference type="NCBIfam" id="TIGR02595">
    <property type="entry name" value="PEP_CTERM"/>
    <property type="match status" value="1"/>
</dbReference>
<feature type="chain" id="PRO_5004233351" description="Ice-binding protein C-terminal domain-containing protein" evidence="1">
    <location>
        <begin position="24"/>
        <end position="208"/>
    </location>
</feature>
<dbReference type="Gene3D" id="2.60.40.680">
    <property type="match status" value="1"/>
</dbReference>
<keyword evidence="1" id="KW-0732">Signal</keyword>
<dbReference type="OrthoDB" id="9182135at2"/>
<evidence type="ECO:0000259" key="2">
    <source>
        <dbReference type="Pfam" id="PF07589"/>
    </source>
</evidence>
<dbReference type="HOGENOM" id="CLU_1319181_0_0_4"/>
<sequence length="208" mass="21186">MKKLLASIALVVGTLISATPASASIVVTFTPSSQHVNIGDIATVDVSIAGLGSQYLTAVDLNFLYNGAVMGSSRSVNATSLFEQLGAAFGFNPNFNFDTVADGNWGIQASIQADEASIAIDQADSFLLARFTYAGDTNGVSSFDLGLDPSTERKFVGANGALLDVSVNGACIAVGTGVCSTTVPEPASLALLGIGLAGLSASRRRKTS</sequence>
<proteinExistence type="predicted"/>
<dbReference type="InterPro" id="IPR013424">
    <property type="entry name" value="Ice-binding_C"/>
</dbReference>
<feature type="domain" description="Ice-binding protein C-terminal" evidence="2">
    <location>
        <begin position="182"/>
        <end position="204"/>
    </location>
</feature>
<dbReference type="EMBL" id="CP000089">
    <property type="protein sequence ID" value="AAZ47416.1"/>
    <property type="molecule type" value="Genomic_DNA"/>
</dbReference>
<gene>
    <name evidence="3" type="ordered locus">Daro_2686</name>
</gene>
<reference evidence="3" key="1">
    <citation type="submission" date="2005-08" db="EMBL/GenBank/DDBJ databases">
        <title>Complete sequence of Dechloromonas aromatica RCB.</title>
        <authorList>
            <person name="Salinero K.K."/>
            <person name="Copeland A."/>
            <person name="Lucas S."/>
            <person name="Lapidus A."/>
            <person name="Barry K."/>
            <person name="Detter J.C."/>
            <person name="Glavina T."/>
            <person name="Hammon N."/>
            <person name="Israni S."/>
            <person name="Pitluck S."/>
            <person name="Di Bartolo G."/>
            <person name="Trong S."/>
            <person name="Schmutz J."/>
            <person name="Larimer F."/>
            <person name="Land M."/>
            <person name="Ivanova N."/>
            <person name="Richardson P."/>
        </authorList>
    </citation>
    <scope>NUCLEOTIDE SEQUENCE</scope>
    <source>
        <strain evidence="3">RCB</strain>
    </source>
</reference>
<name>Q47CL5_DECAR</name>
<evidence type="ECO:0000313" key="3">
    <source>
        <dbReference type="EMBL" id="AAZ47416.1"/>
    </source>
</evidence>